<sequence>MAAVSKTAPRLTTFFGLMYYSALRPAEAVDLTLDEIDLPKAGTGGEWGWLFPGDSAPAVGSDWTGNGKRRESRELKHRARHAIRKVPIPPPLVALLRHHLAEHGVSQDGLLFVGKRGGPLSESVYGRL</sequence>
<reference evidence="1 2" key="1">
    <citation type="submission" date="2019-10" db="EMBL/GenBank/DDBJ databases">
        <title>Nonomuraea sp. nov., isolated from Phyllanthus amarus.</title>
        <authorList>
            <person name="Klykleung N."/>
            <person name="Tanasupawat S."/>
        </authorList>
    </citation>
    <scope>NUCLEOTIDE SEQUENCE [LARGE SCALE GENOMIC DNA]</scope>
    <source>
        <strain evidence="1 2">PA1-10</strain>
    </source>
</reference>
<organism evidence="1 2">
    <name type="scientific">Nonomuraea phyllanthi</name>
    <dbReference type="NCBI Taxonomy" id="2219224"/>
    <lineage>
        <taxon>Bacteria</taxon>
        <taxon>Bacillati</taxon>
        <taxon>Actinomycetota</taxon>
        <taxon>Actinomycetes</taxon>
        <taxon>Streptosporangiales</taxon>
        <taxon>Streptosporangiaceae</taxon>
        <taxon>Nonomuraea</taxon>
    </lineage>
</organism>
<dbReference type="InterPro" id="IPR011010">
    <property type="entry name" value="DNA_brk_join_enz"/>
</dbReference>
<dbReference type="Proteomes" id="UP000312512">
    <property type="component" value="Unassembled WGS sequence"/>
</dbReference>
<dbReference type="AlphaFoldDB" id="A0A5C4VXS5"/>
<dbReference type="GO" id="GO:0006310">
    <property type="term" value="P:DNA recombination"/>
    <property type="evidence" value="ECO:0007669"/>
    <property type="project" value="InterPro"/>
</dbReference>
<dbReference type="GO" id="GO:0015074">
    <property type="term" value="P:DNA integration"/>
    <property type="evidence" value="ECO:0007669"/>
    <property type="project" value="InterPro"/>
</dbReference>
<evidence type="ECO:0000313" key="2">
    <source>
        <dbReference type="Proteomes" id="UP000312512"/>
    </source>
</evidence>
<keyword evidence="2" id="KW-1185">Reference proteome</keyword>
<gene>
    <name evidence="1" type="ORF">FH608_034355</name>
</gene>
<dbReference type="OrthoDB" id="3773913at2"/>
<dbReference type="EMBL" id="VDLX02000015">
    <property type="protein sequence ID" value="KAB8190602.1"/>
    <property type="molecule type" value="Genomic_DNA"/>
</dbReference>
<dbReference type="Gene3D" id="1.10.443.10">
    <property type="entry name" value="Intergrase catalytic core"/>
    <property type="match status" value="1"/>
</dbReference>
<dbReference type="GO" id="GO:0003677">
    <property type="term" value="F:DNA binding"/>
    <property type="evidence" value="ECO:0007669"/>
    <property type="project" value="InterPro"/>
</dbReference>
<evidence type="ECO:0000313" key="1">
    <source>
        <dbReference type="EMBL" id="KAB8190602.1"/>
    </source>
</evidence>
<proteinExistence type="predicted"/>
<name>A0A5C4VXS5_9ACTN</name>
<dbReference type="InterPro" id="IPR002104">
    <property type="entry name" value="Integrase_catalytic"/>
</dbReference>
<protein>
    <submittedName>
        <fullName evidence="1">Uncharacterized protein</fullName>
    </submittedName>
</protein>
<comment type="caution">
    <text evidence="1">The sequence shown here is derived from an EMBL/GenBank/DDBJ whole genome shotgun (WGS) entry which is preliminary data.</text>
</comment>
<accession>A0A5C4VXS5</accession>
<dbReference type="SUPFAM" id="SSF56349">
    <property type="entry name" value="DNA breaking-rejoining enzymes"/>
    <property type="match status" value="1"/>
</dbReference>
<dbReference type="InterPro" id="IPR013762">
    <property type="entry name" value="Integrase-like_cat_sf"/>
</dbReference>
<dbReference type="PROSITE" id="PS51898">
    <property type="entry name" value="TYR_RECOMBINASE"/>
    <property type="match status" value="1"/>
</dbReference>